<evidence type="ECO:0000313" key="9">
    <source>
        <dbReference type="EMBL" id="KAF5347064.1"/>
    </source>
</evidence>
<gene>
    <name evidence="9" type="ORF">D9758_011652</name>
</gene>
<evidence type="ECO:0000313" key="10">
    <source>
        <dbReference type="Proteomes" id="UP000559256"/>
    </source>
</evidence>
<keyword evidence="4 7" id="KW-1133">Transmembrane helix</keyword>
<dbReference type="GO" id="GO:0022857">
    <property type="term" value="F:transmembrane transporter activity"/>
    <property type="evidence" value="ECO:0007669"/>
    <property type="project" value="InterPro"/>
</dbReference>
<evidence type="ECO:0000256" key="4">
    <source>
        <dbReference type="ARBA" id="ARBA00022989"/>
    </source>
</evidence>
<proteinExistence type="predicted"/>
<dbReference type="PANTHER" id="PTHR42718:SF9">
    <property type="entry name" value="MAJOR FACILITATOR SUPERFAMILY MULTIDRUG TRANSPORTER MFSC"/>
    <property type="match status" value="1"/>
</dbReference>
<evidence type="ECO:0000256" key="5">
    <source>
        <dbReference type="ARBA" id="ARBA00023136"/>
    </source>
</evidence>
<dbReference type="PANTHER" id="PTHR42718">
    <property type="entry name" value="MAJOR FACILITATOR SUPERFAMILY MULTIDRUG TRANSPORTER MFSC"/>
    <property type="match status" value="1"/>
</dbReference>
<dbReference type="Pfam" id="PF07690">
    <property type="entry name" value="MFS_1"/>
    <property type="match status" value="1"/>
</dbReference>
<feature type="domain" description="Major facilitator superfamily (MFS) profile" evidence="8">
    <location>
        <begin position="44"/>
        <end position="546"/>
    </location>
</feature>
<feature type="transmembrane region" description="Helical" evidence="7">
    <location>
        <begin position="525"/>
        <end position="543"/>
    </location>
</feature>
<keyword evidence="2" id="KW-0813">Transport</keyword>
<reference evidence="9 10" key="1">
    <citation type="journal article" date="2020" name="ISME J.">
        <title>Uncovering the hidden diversity of litter-decomposition mechanisms in mushroom-forming fungi.</title>
        <authorList>
            <person name="Floudas D."/>
            <person name="Bentzer J."/>
            <person name="Ahren D."/>
            <person name="Johansson T."/>
            <person name="Persson P."/>
            <person name="Tunlid A."/>
        </authorList>
    </citation>
    <scope>NUCLEOTIDE SEQUENCE [LARGE SCALE GENOMIC DNA]</scope>
    <source>
        <strain evidence="9 10">CBS 291.85</strain>
    </source>
</reference>
<dbReference type="Proteomes" id="UP000559256">
    <property type="component" value="Unassembled WGS sequence"/>
</dbReference>
<dbReference type="GO" id="GO:0016020">
    <property type="term" value="C:membrane"/>
    <property type="evidence" value="ECO:0007669"/>
    <property type="project" value="UniProtKB-SubCell"/>
</dbReference>
<dbReference type="Gene3D" id="3.80.10.10">
    <property type="entry name" value="Ribonuclease Inhibitor"/>
    <property type="match status" value="1"/>
</dbReference>
<keyword evidence="5 7" id="KW-0472">Membrane</keyword>
<feature type="transmembrane region" description="Helical" evidence="7">
    <location>
        <begin position="180"/>
        <end position="203"/>
    </location>
</feature>
<accession>A0A8H5CTG2</accession>
<dbReference type="AlphaFoldDB" id="A0A8H5CTG2"/>
<dbReference type="Gene3D" id="1.20.1250.20">
    <property type="entry name" value="MFS general substrate transporter like domains"/>
    <property type="match status" value="1"/>
</dbReference>
<dbReference type="SUPFAM" id="SSF52047">
    <property type="entry name" value="RNI-like"/>
    <property type="match status" value="1"/>
</dbReference>
<feature type="transmembrane region" description="Helical" evidence="7">
    <location>
        <begin position="424"/>
        <end position="450"/>
    </location>
</feature>
<feature type="transmembrane region" description="Helical" evidence="7">
    <location>
        <begin position="141"/>
        <end position="160"/>
    </location>
</feature>
<evidence type="ECO:0000259" key="8">
    <source>
        <dbReference type="PROSITE" id="PS50850"/>
    </source>
</evidence>
<dbReference type="InterPro" id="IPR020846">
    <property type="entry name" value="MFS_dom"/>
</dbReference>
<feature type="transmembrane region" description="Helical" evidence="7">
    <location>
        <begin position="397"/>
        <end position="418"/>
    </location>
</feature>
<feature type="transmembrane region" description="Helical" evidence="7">
    <location>
        <begin position="80"/>
        <end position="98"/>
    </location>
</feature>
<dbReference type="InterPro" id="IPR032675">
    <property type="entry name" value="LRR_dom_sf"/>
</dbReference>
<dbReference type="InterPro" id="IPR036259">
    <property type="entry name" value="MFS_trans_sf"/>
</dbReference>
<feature type="transmembrane region" description="Helical" evidence="7">
    <location>
        <begin position="110"/>
        <end position="129"/>
    </location>
</feature>
<feature type="transmembrane region" description="Helical" evidence="7">
    <location>
        <begin position="374"/>
        <end position="392"/>
    </location>
</feature>
<keyword evidence="10" id="KW-1185">Reference proteome</keyword>
<feature type="transmembrane region" description="Helical" evidence="7">
    <location>
        <begin position="278"/>
        <end position="297"/>
    </location>
</feature>
<dbReference type="Gene3D" id="1.20.1720.10">
    <property type="entry name" value="Multidrug resistance protein D"/>
    <property type="match status" value="1"/>
</dbReference>
<comment type="caution">
    <text evidence="9">The sequence shown here is derived from an EMBL/GenBank/DDBJ whole genome shotgun (WGS) entry which is preliminary data.</text>
</comment>
<feature type="region of interest" description="Disordered" evidence="6">
    <location>
        <begin position="791"/>
        <end position="829"/>
    </location>
</feature>
<evidence type="ECO:0000256" key="7">
    <source>
        <dbReference type="SAM" id="Phobius"/>
    </source>
</evidence>
<dbReference type="OrthoDB" id="2130629at2759"/>
<feature type="transmembrane region" description="Helical" evidence="7">
    <location>
        <begin position="215"/>
        <end position="234"/>
    </location>
</feature>
<evidence type="ECO:0000256" key="1">
    <source>
        <dbReference type="ARBA" id="ARBA00004141"/>
    </source>
</evidence>
<dbReference type="InterPro" id="IPR011701">
    <property type="entry name" value="MFS"/>
</dbReference>
<organism evidence="9 10">
    <name type="scientific">Tetrapyrgos nigripes</name>
    <dbReference type="NCBI Taxonomy" id="182062"/>
    <lineage>
        <taxon>Eukaryota</taxon>
        <taxon>Fungi</taxon>
        <taxon>Dikarya</taxon>
        <taxon>Basidiomycota</taxon>
        <taxon>Agaricomycotina</taxon>
        <taxon>Agaricomycetes</taxon>
        <taxon>Agaricomycetidae</taxon>
        <taxon>Agaricales</taxon>
        <taxon>Marasmiineae</taxon>
        <taxon>Marasmiaceae</taxon>
        <taxon>Tetrapyrgos</taxon>
    </lineage>
</organism>
<dbReference type="EMBL" id="JAACJM010000097">
    <property type="protein sequence ID" value="KAF5347064.1"/>
    <property type="molecule type" value="Genomic_DNA"/>
</dbReference>
<sequence>MSKQLDNKKKSKEEVQVDLVEVGGVGEVAGQKQARRSTAKSVLLVATCTLALMVHTSNNIAISITLPVIQRALNVPQVQLQWLVSAYALSSGCLLLVFGRVADIYGRKKVFIFGSSWLTVFTLGCAFAQDSLTLDILRGLQGIGAAATIPAAIGTLAATFPPSRARAIAFSTQTAGLMILYNNSFSSGSPLGATLGTAVGGVLNQKTSATWKASFYLNCVLAFVSVIGAIFSFERDKPSLASDRRIDWFGAFTVTSGLVLIVFVLGEGEVAPQKWATPYIIGLLVTGVILTLLFGFWQHYLEQVHDDLRSPLPWLPSPPPLMRLSLWTRSKWRVTVVMLIALLNWASFLGWNFWTVLYYENFSSLTPIATVLRLLPQFITGIFCNIIVARFVGQVPLVVLIAAGTSLSGVASLLFAIINPNATYWAFGFPSAILSVFGANFVFASGTLFISAVSAPSEQSVVGAVFQEMTQIGSSLGVTISTVVFNRVLQQTASDRGFRVTNSRGNGLPRDVQLKAYQAAEWTNFAFGMIAIAFLSSVGIVGARRKPEGLVLDEAVDGSDNFEFAQKADASVPSTSLTNLSQPVPVIPNEIDTAIPWHHLRELDLASCNLQTALRVLLNCAGNLTRCNLGQVTFGDIQTEWTPRMTITMFRLHTFSLHLSEAGPQLLDCLTLTSVYDLTLMEIKASQSIDNVINLLVRSACYIRRLKLLDFPLMDVTLIRLLRRTPGLEELELKGWIWNDLWLNMTRSTSPSVINPVVPHLKVFRLYGRRIFHVEVLQTMLNSRIVGGSEEFQLGDPDEDASRLQDLDDEDDDQRSAPGRLGSPSNTNGTVVGEILVDVKNTRSPVILDARRTKANTKEAADMAKNWNAALSDTLLAKFDINVENIGIIDELLTEIEWYSRSAEHFIGSSILRITLRAIAQRETPQSREVDVRKRTSSLVKVLK</sequence>
<dbReference type="PROSITE" id="PS50850">
    <property type="entry name" value="MFS"/>
    <property type="match status" value="1"/>
</dbReference>
<protein>
    <recommendedName>
        <fullName evidence="8">Major facilitator superfamily (MFS) profile domain-containing protein</fullName>
    </recommendedName>
</protein>
<name>A0A8H5CTG2_9AGAR</name>
<feature type="transmembrane region" description="Helical" evidence="7">
    <location>
        <begin position="246"/>
        <end position="266"/>
    </location>
</feature>
<feature type="transmembrane region" description="Helical" evidence="7">
    <location>
        <begin position="332"/>
        <end position="354"/>
    </location>
</feature>
<evidence type="ECO:0000256" key="6">
    <source>
        <dbReference type="SAM" id="MobiDB-lite"/>
    </source>
</evidence>
<evidence type="ECO:0000256" key="2">
    <source>
        <dbReference type="ARBA" id="ARBA00022448"/>
    </source>
</evidence>
<evidence type="ECO:0000256" key="3">
    <source>
        <dbReference type="ARBA" id="ARBA00022692"/>
    </source>
</evidence>
<keyword evidence="3 7" id="KW-0812">Transmembrane</keyword>
<dbReference type="SUPFAM" id="SSF103473">
    <property type="entry name" value="MFS general substrate transporter"/>
    <property type="match status" value="1"/>
</dbReference>
<feature type="transmembrane region" description="Helical" evidence="7">
    <location>
        <begin position="42"/>
        <end position="68"/>
    </location>
</feature>
<comment type="subcellular location">
    <subcellularLocation>
        <location evidence="1">Membrane</location>
        <topology evidence="1">Multi-pass membrane protein</topology>
    </subcellularLocation>
</comment>